<evidence type="ECO:0000256" key="4">
    <source>
        <dbReference type="ARBA" id="ARBA00022692"/>
    </source>
</evidence>
<evidence type="ECO:0008006" key="11">
    <source>
        <dbReference type="Google" id="ProtNLM"/>
    </source>
</evidence>
<dbReference type="Gene3D" id="3.90.920.10">
    <property type="entry name" value="DNA primase, PRIM domain"/>
    <property type="match status" value="1"/>
</dbReference>
<accession>A0A367KIE3</accession>
<dbReference type="InterPro" id="IPR006968">
    <property type="entry name" value="RUS_fam"/>
</dbReference>
<dbReference type="Proteomes" id="UP000253551">
    <property type="component" value="Unassembled WGS sequence"/>
</dbReference>
<reference evidence="9 10" key="1">
    <citation type="journal article" date="2018" name="G3 (Bethesda)">
        <title>Phylogenetic and Phylogenomic Definition of Rhizopus Species.</title>
        <authorList>
            <person name="Gryganskyi A.P."/>
            <person name="Golan J."/>
            <person name="Dolatabadi S."/>
            <person name="Mondo S."/>
            <person name="Robb S."/>
            <person name="Idnurm A."/>
            <person name="Muszewska A."/>
            <person name="Steczkiewicz K."/>
            <person name="Masonjones S."/>
            <person name="Liao H.L."/>
            <person name="Gajdeczka M.T."/>
            <person name="Anike F."/>
            <person name="Vuek A."/>
            <person name="Anishchenko I.M."/>
            <person name="Voigt K."/>
            <person name="de Hoog G.S."/>
            <person name="Smith M.E."/>
            <person name="Heitman J."/>
            <person name="Vilgalys R."/>
            <person name="Stajich J.E."/>
        </authorList>
    </citation>
    <scope>NUCLEOTIDE SEQUENCE [LARGE SCALE GENOMIC DNA]</scope>
    <source>
        <strain evidence="9 10">LSU 92-RS-03</strain>
    </source>
</reference>
<protein>
    <recommendedName>
        <fullName evidence="11">DUF647 domain-containing protein</fullName>
    </recommendedName>
</protein>
<dbReference type="Pfam" id="PF01896">
    <property type="entry name" value="DNA_primase_S"/>
    <property type="match status" value="1"/>
</dbReference>
<organism evidence="9 10">
    <name type="scientific">Rhizopus stolonifer</name>
    <name type="common">Rhizopus nigricans</name>
    <dbReference type="NCBI Taxonomy" id="4846"/>
    <lineage>
        <taxon>Eukaryota</taxon>
        <taxon>Fungi</taxon>
        <taxon>Fungi incertae sedis</taxon>
        <taxon>Mucoromycota</taxon>
        <taxon>Mucoromycotina</taxon>
        <taxon>Mucoromycetes</taxon>
        <taxon>Mucorales</taxon>
        <taxon>Mucorineae</taxon>
        <taxon>Rhizopodaceae</taxon>
        <taxon>Rhizopus</taxon>
    </lineage>
</organism>
<proteinExistence type="inferred from homology"/>
<dbReference type="GO" id="GO:0003899">
    <property type="term" value="F:DNA-directed RNA polymerase activity"/>
    <property type="evidence" value="ECO:0007669"/>
    <property type="project" value="InterPro"/>
</dbReference>
<evidence type="ECO:0000313" key="10">
    <source>
        <dbReference type="Proteomes" id="UP000253551"/>
    </source>
</evidence>
<feature type="domain" description="Protein root UVB sensitive/RUS" evidence="7">
    <location>
        <begin position="235"/>
        <end position="477"/>
    </location>
</feature>
<keyword evidence="4" id="KW-0812">Transmembrane</keyword>
<dbReference type="InterPro" id="IPR055412">
    <property type="entry name" value="UVB_sens_C"/>
</dbReference>
<evidence type="ECO:0000259" key="8">
    <source>
        <dbReference type="Pfam" id="PF24160"/>
    </source>
</evidence>
<dbReference type="PANTHER" id="PTHR12770">
    <property type="entry name" value="RUS1 FAMILY PROTEIN C16ORF58"/>
    <property type="match status" value="1"/>
</dbReference>
<keyword evidence="5" id="KW-1133">Transmembrane helix</keyword>
<evidence type="ECO:0000256" key="5">
    <source>
        <dbReference type="ARBA" id="ARBA00022989"/>
    </source>
</evidence>
<dbReference type="PANTHER" id="PTHR12770:SF31">
    <property type="entry name" value="RUS FAMILY MEMBER 1"/>
    <property type="match status" value="1"/>
</dbReference>
<evidence type="ECO:0000256" key="1">
    <source>
        <dbReference type="ARBA" id="ARBA00004370"/>
    </source>
</evidence>
<name>A0A367KIE3_RHIST</name>
<dbReference type="GO" id="GO:0006269">
    <property type="term" value="P:DNA replication, synthesis of primer"/>
    <property type="evidence" value="ECO:0007669"/>
    <property type="project" value="InterPro"/>
</dbReference>
<evidence type="ECO:0000256" key="3">
    <source>
        <dbReference type="ARBA" id="ARBA00009762"/>
    </source>
</evidence>
<dbReference type="Pfam" id="PF24160">
    <property type="entry name" value="UVB_sens_C"/>
    <property type="match status" value="1"/>
</dbReference>
<dbReference type="Pfam" id="PF04884">
    <property type="entry name" value="UVB_sens_prot"/>
    <property type="match status" value="1"/>
</dbReference>
<dbReference type="AlphaFoldDB" id="A0A367KIE3"/>
<evidence type="ECO:0000259" key="7">
    <source>
        <dbReference type="Pfam" id="PF04884"/>
    </source>
</evidence>
<dbReference type="EMBL" id="PJQM01001614">
    <property type="protein sequence ID" value="RCI01910.1"/>
    <property type="molecule type" value="Genomic_DNA"/>
</dbReference>
<evidence type="ECO:0000313" key="9">
    <source>
        <dbReference type="EMBL" id="RCI01910.1"/>
    </source>
</evidence>
<dbReference type="InterPro" id="IPR054549">
    <property type="entry name" value="UVB_sens_RUS_dom"/>
</dbReference>
<sequence length="645" mass="73363">IVKEHFESLVLKKMGILDKPETWNKLLEIIPDQTIREKLEAAFVEHKVKTATEKWDMIVKEVEKADKKKKAYQKDDVARDIMFQYCYPRLDVKVSTAINHLLKSPFCVHPKTLCVPIKIEECDTFNPLTVPNLQTISQELALKNKEIEDKRMPDYKKTSLKPYVEYFEKFVMAMVVNVKRHKRGKTKPATTSKSRIAAPMATTPMSWEWIQAAEDKNKKEWYQLKQSRSGFSLVNSFKQNMREMFLPVGYPESVHDCYKKFHAWLFLETYVGSAIGVLCSQAMLASLGLGTVEATGGAVAIQWVLKDGIGEIGKLFFIKRYASSFDSHPKTWKFKEAKVVEVCEIFSTVGSFLQLCTAIVAPKFFLPLAAVGNTFELIHESIWTASHMTFTKHFSPNGNIGDIVAKDDAQMSTAHLLGMLTGVGLISISHSPVFLFSAFAVLSPINLWSTVKMLHAAEFEILNQAKLTLLGREFIDSGVVVGYEKLKDREVGFGEWIKPFYGTGKPAIKIKMGPSAEQAYGSSEEVAGVVNVLKHENYLLNYHNNTMWILFHQDAGSNDVIRSILHSLKFHDQLVKSSVTKETNWDGYIQTLEDTLDWTKHHFPRFVAGLDKMNWQSDVVYWSDTGMRLAWKGHDVEEETHMYSL</sequence>
<evidence type="ECO:0000256" key="6">
    <source>
        <dbReference type="ARBA" id="ARBA00023136"/>
    </source>
</evidence>
<keyword evidence="6" id="KW-0472">Membrane</keyword>
<feature type="domain" description="Root UVB sensitive protein C-terminal" evidence="8">
    <location>
        <begin position="506"/>
        <end position="618"/>
    </location>
</feature>
<comment type="subcellular location">
    <subcellularLocation>
        <location evidence="1">Membrane</location>
    </subcellularLocation>
</comment>
<comment type="caution">
    <text evidence="9">The sequence shown here is derived from an EMBL/GenBank/DDBJ whole genome shotgun (WGS) entry which is preliminary data.</text>
</comment>
<feature type="non-terminal residue" evidence="9">
    <location>
        <position position="1"/>
    </location>
</feature>
<comment type="similarity">
    <text evidence="2">Belongs to the RUS1 family.</text>
</comment>
<evidence type="ECO:0000256" key="2">
    <source>
        <dbReference type="ARBA" id="ARBA00007558"/>
    </source>
</evidence>
<dbReference type="GO" id="GO:0016020">
    <property type="term" value="C:membrane"/>
    <property type="evidence" value="ECO:0007669"/>
    <property type="project" value="UniProtKB-SubCell"/>
</dbReference>
<dbReference type="InterPro" id="IPR002755">
    <property type="entry name" value="DNA_primase_S"/>
</dbReference>
<comment type="similarity">
    <text evidence="3">Belongs to the eukaryotic-type primase small subunit family.</text>
</comment>
<dbReference type="SUPFAM" id="SSF56747">
    <property type="entry name" value="Prim-pol domain"/>
    <property type="match status" value="1"/>
</dbReference>
<dbReference type="OrthoDB" id="19606at2759"/>
<gene>
    <name evidence="9" type="ORF">CU098_002569</name>
</gene>
<keyword evidence="10" id="KW-1185">Reference proteome</keyword>